<name>A0A2T1C3S0_9CYAN</name>
<dbReference type="Proteomes" id="UP000238762">
    <property type="component" value="Unassembled WGS sequence"/>
</dbReference>
<evidence type="ECO:0008006" key="3">
    <source>
        <dbReference type="Google" id="ProtNLM"/>
    </source>
</evidence>
<protein>
    <recommendedName>
        <fullName evidence="3">DUF3370 domain-containing protein</fullName>
    </recommendedName>
</protein>
<comment type="caution">
    <text evidence="1">The sequence shown here is derived from an EMBL/GenBank/DDBJ whole genome shotgun (WGS) entry which is preliminary data.</text>
</comment>
<reference evidence="1 2" key="2">
    <citation type="submission" date="2018-03" db="EMBL/GenBank/DDBJ databases">
        <title>The ancient ancestry and fast evolution of plastids.</title>
        <authorList>
            <person name="Moore K.R."/>
            <person name="Magnabosco C."/>
            <person name="Momper L."/>
            <person name="Gold D.A."/>
            <person name="Bosak T."/>
            <person name="Fournier G.P."/>
        </authorList>
    </citation>
    <scope>NUCLEOTIDE SEQUENCE [LARGE SCALE GENOMIC DNA]</scope>
    <source>
        <strain evidence="1 2">CCAP 1448/3</strain>
    </source>
</reference>
<dbReference type="InterPro" id="IPR021801">
    <property type="entry name" value="DUF3370"/>
</dbReference>
<dbReference type="EMBL" id="PVWJ01000045">
    <property type="protein sequence ID" value="PSB02922.1"/>
    <property type="molecule type" value="Genomic_DNA"/>
</dbReference>
<dbReference type="AlphaFoldDB" id="A0A2T1C3S0"/>
<dbReference type="RefSeq" id="WP_106288652.1">
    <property type="nucleotide sequence ID" value="NZ_CAWNTC010000031.1"/>
</dbReference>
<sequence>MTIQSINKLLIFTSVLLGSLVPATLPINPTLKAQNSPTSVIKTPEEIVQKHPIKSLPGSLDNIPVFNSDSPEWVKVEGILLSTFPPAGKKHSQAHLNYAFQGRFDVFAHHFSHTPKDIKTLYIGIIIHNPGKKKVTINTLQGASYLMQDAPFIKQPNRVEDPEGKTYSGPGARAVADVLRGKRQSDFPSKIILNPGESKLLLNHPIPVKDLPKPINGRSTFLRLKSSGKVYVASLAMYAKQDRDNQEIPPTLSDWKKLLETGNFAGHRDKIPTPPGQTSGQFIYGRVAGVSQGASWIGKFPEIDLNTIQTPISYPISTLVAGTLGTGQIQTAKMLARYPDTAYAAHGNYCVEYKLTLPFYNPTDRAKTVTLNLQTPVKEDKLSLGGLRFRQPPFDFPFFRGTVKLSYRDKQKKPVIKYLHLWQRKGEIVEPLLSYEIPPQSRQQVELDFIYPPDSTPPQVLTIQSK</sequence>
<proteinExistence type="predicted"/>
<dbReference type="Pfam" id="PF11850">
    <property type="entry name" value="DUF3370"/>
    <property type="match status" value="1"/>
</dbReference>
<evidence type="ECO:0000313" key="1">
    <source>
        <dbReference type="EMBL" id="PSB02922.1"/>
    </source>
</evidence>
<accession>A0A2T1C3S0</accession>
<reference evidence="1 2" key="1">
    <citation type="submission" date="2018-02" db="EMBL/GenBank/DDBJ databases">
        <authorList>
            <person name="Cohen D.B."/>
            <person name="Kent A.D."/>
        </authorList>
    </citation>
    <scope>NUCLEOTIDE SEQUENCE [LARGE SCALE GENOMIC DNA]</scope>
    <source>
        <strain evidence="1 2">CCAP 1448/3</strain>
    </source>
</reference>
<organism evidence="1 2">
    <name type="scientific">Merismopedia glauca CCAP 1448/3</name>
    <dbReference type="NCBI Taxonomy" id="1296344"/>
    <lineage>
        <taxon>Bacteria</taxon>
        <taxon>Bacillati</taxon>
        <taxon>Cyanobacteriota</taxon>
        <taxon>Cyanophyceae</taxon>
        <taxon>Synechococcales</taxon>
        <taxon>Merismopediaceae</taxon>
        <taxon>Merismopedia</taxon>
    </lineage>
</organism>
<evidence type="ECO:0000313" key="2">
    <source>
        <dbReference type="Proteomes" id="UP000238762"/>
    </source>
</evidence>
<gene>
    <name evidence="1" type="ORF">C7B64_10765</name>
</gene>
<dbReference type="OrthoDB" id="502907at2"/>
<keyword evidence="2" id="KW-1185">Reference proteome</keyword>